<dbReference type="Proteomes" id="UP000008810">
    <property type="component" value="Chromosome 2"/>
</dbReference>
<evidence type="ECO:0000313" key="4">
    <source>
        <dbReference type="Proteomes" id="UP000008810"/>
    </source>
</evidence>
<keyword evidence="4" id="KW-1185">Reference proteome</keyword>
<dbReference type="EnsemblPlants" id="KQK06117">
    <property type="protein sequence ID" value="KQK06117"/>
    <property type="gene ID" value="BRADI_2g24640v3"/>
</dbReference>
<dbReference type="EMBL" id="CM000881">
    <property type="protein sequence ID" value="KQK06117.1"/>
    <property type="molecule type" value="Genomic_DNA"/>
</dbReference>
<reference evidence="2" key="2">
    <citation type="submission" date="2017-06" db="EMBL/GenBank/DDBJ databases">
        <title>WGS assembly of Brachypodium distachyon.</title>
        <authorList>
            <consortium name="The International Brachypodium Initiative"/>
            <person name="Lucas S."/>
            <person name="Harmon-Smith M."/>
            <person name="Lail K."/>
            <person name="Tice H."/>
            <person name="Grimwood J."/>
            <person name="Bruce D."/>
            <person name="Barry K."/>
            <person name="Shu S."/>
            <person name="Lindquist E."/>
            <person name="Wang M."/>
            <person name="Pitluck S."/>
            <person name="Vogel J.P."/>
            <person name="Garvin D.F."/>
            <person name="Mockler T.C."/>
            <person name="Schmutz J."/>
            <person name="Rokhsar D."/>
            <person name="Bevan M.W."/>
        </authorList>
    </citation>
    <scope>NUCLEOTIDE SEQUENCE</scope>
    <source>
        <strain evidence="2">Bd21</strain>
    </source>
</reference>
<protein>
    <submittedName>
        <fullName evidence="2 3">Uncharacterized protein</fullName>
    </submittedName>
</protein>
<name>A0A0Q3G6Q1_BRADI</name>
<evidence type="ECO:0000313" key="2">
    <source>
        <dbReference type="EMBL" id="KQK06117.1"/>
    </source>
</evidence>
<reference evidence="2 3" key="1">
    <citation type="journal article" date="2010" name="Nature">
        <title>Genome sequencing and analysis of the model grass Brachypodium distachyon.</title>
        <authorList>
            <consortium name="International Brachypodium Initiative"/>
        </authorList>
    </citation>
    <scope>NUCLEOTIDE SEQUENCE [LARGE SCALE GENOMIC DNA]</scope>
    <source>
        <strain evidence="2 3">Bd21</strain>
    </source>
</reference>
<evidence type="ECO:0000256" key="1">
    <source>
        <dbReference type="SAM" id="SignalP"/>
    </source>
</evidence>
<evidence type="ECO:0000313" key="3">
    <source>
        <dbReference type="EnsemblPlants" id="KQK06117"/>
    </source>
</evidence>
<dbReference type="STRING" id="15368.A0A0Q3G6Q1"/>
<accession>A0A0Q3G6Q1</accession>
<dbReference type="InParanoid" id="A0A0Q3G6Q1"/>
<dbReference type="OrthoDB" id="691913at2759"/>
<feature type="chain" id="PRO_5036297499" evidence="1">
    <location>
        <begin position="22"/>
        <end position="78"/>
    </location>
</feature>
<keyword evidence="1" id="KW-0732">Signal</keyword>
<feature type="signal peptide" evidence="1">
    <location>
        <begin position="1"/>
        <end position="21"/>
    </location>
</feature>
<dbReference type="Gene3D" id="3.20.20.80">
    <property type="entry name" value="Glycosidases"/>
    <property type="match status" value="1"/>
</dbReference>
<dbReference type="Gramene" id="KQK06117">
    <property type="protein sequence ID" value="KQK06117"/>
    <property type="gene ID" value="BRADI_2g24640v3"/>
</dbReference>
<reference evidence="3" key="3">
    <citation type="submission" date="2018-08" db="UniProtKB">
        <authorList>
            <consortium name="EnsemblPlants"/>
        </authorList>
    </citation>
    <scope>IDENTIFICATION</scope>
    <source>
        <strain evidence="3">cv. Bd21</strain>
    </source>
</reference>
<gene>
    <name evidence="2" type="ORF">BRADI_2g24640v3</name>
</gene>
<organism evidence="2">
    <name type="scientific">Brachypodium distachyon</name>
    <name type="common">Purple false brome</name>
    <name type="synonym">Trachynia distachya</name>
    <dbReference type="NCBI Taxonomy" id="15368"/>
    <lineage>
        <taxon>Eukaryota</taxon>
        <taxon>Viridiplantae</taxon>
        <taxon>Streptophyta</taxon>
        <taxon>Embryophyta</taxon>
        <taxon>Tracheophyta</taxon>
        <taxon>Spermatophyta</taxon>
        <taxon>Magnoliopsida</taxon>
        <taxon>Liliopsida</taxon>
        <taxon>Poales</taxon>
        <taxon>Poaceae</taxon>
        <taxon>BOP clade</taxon>
        <taxon>Pooideae</taxon>
        <taxon>Stipodae</taxon>
        <taxon>Brachypodieae</taxon>
        <taxon>Brachypodium</taxon>
    </lineage>
</organism>
<dbReference type="AlphaFoldDB" id="A0A0Q3G6Q1"/>
<sequence>MAVVTVVALAVLGACAWAAAAVSSAGALFGEEGGEGGVGREATYDGRALVLNGTRRILFSGEMHYTRSTPEYKTLPLQ</sequence>
<proteinExistence type="predicted"/>